<evidence type="ECO:0000313" key="5">
    <source>
        <dbReference type="EMBL" id="KEY68719.1"/>
    </source>
</evidence>
<dbReference type="PANTHER" id="PTHR40622:SF1">
    <property type="match status" value="1"/>
</dbReference>
<evidence type="ECO:0000313" key="6">
    <source>
        <dbReference type="Proteomes" id="UP000028045"/>
    </source>
</evidence>
<keyword evidence="2" id="KW-0812">Transmembrane</keyword>
<sequence length="328" mass="36128">MKSDSLLKPLLFAATAAAFLIPGELTIPDGEVFEALPVHADTLELPPTAFAQSIEVPCRHCKGRGTSLRLDIAVEDASRLTLNGFELYPNADPWRGDLTASVVAHNGREREERLGYSLAVTPVGMDGEQQMEVVGIHLRVIEVGNRFMQDIPAIDVKLIKAPNSEILIGAIDILEERDSQCQSLWCRATKMLSGTFNGGCPKAHGRPSHAGHGEADHRMHKDGRPKHHHHHGHHRNWRQLFKNVATQIFLPGLTGLVAGIGVAIIATILCTFVVHFVRIVRRGRQGGSMCPARRQRTRVTEVAIAEEKVGLMEQDDERSSIELATEKQ</sequence>
<keyword evidence="2" id="KW-0472">Membrane</keyword>
<reference evidence="5 6" key="1">
    <citation type="journal article" date="2014" name="BMC Genomics">
        <title>Comparative genome sequencing reveals chemotype-specific gene clusters in the toxigenic black mold Stachybotrys.</title>
        <authorList>
            <person name="Semeiks J."/>
            <person name="Borek D."/>
            <person name="Otwinowski Z."/>
            <person name="Grishin N.V."/>
        </authorList>
    </citation>
    <scope>NUCLEOTIDE SEQUENCE [LARGE SCALE GENOMIC DNA]</scope>
    <source>
        <strain evidence="6">CBS 109288 / IBT 7711</strain>
    </source>
</reference>
<protein>
    <recommendedName>
        <fullName evidence="4">DUF7728 domain-containing protein</fullName>
    </recommendedName>
</protein>
<feature type="compositionally biased region" description="Basic residues" evidence="1">
    <location>
        <begin position="220"/>
        <end position="235"/>
    </location>
</feature>
<feature type="transmembrane region" description="Helical" evidence="2">
    <location>
        <begin position="248"/>
        <end position="274"/>
    </location>
</feature>
<keyword evidence="2" id="KW-1133">Transmembrane helix</keyword>
<dbReference type="OrthoDB" id="5409353at2759"/>
<feature type="signal peptide" evidence="3">
    <location>
        <begin position="1"/>
        <end position="18"/>
    </location>
</feature>
<organism evidence="5 6">
    <name type="scientific">Stachybotrys chartarum (strain CBS 109288 / IBT 7711)</name>
    <name type="common">Toxic black mold</name>
    <name type="synonym">Stilbospora chartarum</name>
    <dbReference type="NCBI Taxonomy" id="1280523"/>
    <lineage>
        <taxon>Eukaryota</taxon>
        <taxon>Fungi</taxon>
        <taxon>Dikarya</taxon>
        <taxon>Ascomycota</taxon>
        <taxon>Pezizomycotina</taxon>
        <taxon>Sordariomycetes</taxon>
        <taxon>Hypocreomycetidae</taxon>
        <taxon>Hypocreales</taxon>
        <taxon>Stachybotryaceae</taxon>
        <taxon>Stachybotrys</taxon>
    </lineage>
</organism>
<keyword evidence="3" id="KW-0732">Signal</keyword>
<evidence type="ECO:0000256" key="2">
    <source>
        <dbReference type="SAM" id="Phobius"/>
    </source>
</evidence>
<evidence type="ECO:0000259" key="4">
    <source>
        <dbReference type="Pfam" id="PF24854"/>
    </source>
</evidence>
<accession>A0A084ATU0</accession>
<evidence type="ECO:0000256" key="1">
    <source>
        <dbReference type="SAM" id="MobiDB-lite"/>
    </source>
</evidence>
<dbReference type="Pfam" id="PF24854">
    <property type="entry name" value="DUF7728"/>
    <property type="match status" value="1"/>
</dbReference>
<gene>
    <name evidence="5" type="ORF">S7711_00592</name>
</gene>
<dbReference type="InterPro" id="IPR056145">
    <property type="entry name" value="DUF7728"/>
</dbReference>
<keyword evidence="6" id="KW-1185">Reference proteome</keyword>
<dbReference type="AlphaFoldDB" id="A0A084ATU0"/>
<dbReference type="Proteomes" id="UP000028045">
    <property type="component" value="Unassembled WGS sequence"/>
</dbReference>
<feature type="chain" id="PRO_5001771253" description="DUF7728 domain-containing protein" evidence="3">
    <location>
        <begin position="19"/>
        <end position="328"/>
    </location>
</feature>
<dbReference type="PANTHER" id="PTHR40622">
    <property type="match status" value="1"/>
</dbReference>
<name>A0A084ATU0_STACB</name>
<evidence type="ECO:0000256" key="3">
    <source>
        <dbReference type="SAM" id="SignalP"/>
    </source>
</evidence>
<dbReference type="EMBL" id="KL648566">
    <property type="protein sequence ID" value="KEY68719.1"/>
    <property type="molecule type" value="Genomic_DNA"/>
</dbReference>
<feature type="region of interest" description="Disordered" evidence="1">
    <location>
        <begin position="202"/>
        <end position="235"/>
    </location>
</feature>
<dbReference type="HOGENOM" id="CLU_038083_0_0_1"/>
<feature type="domain" description="DUF7728" evidence="4">
    <location>
        <begin position="65"/>
        <end position="175"/>
    </location>
</feature>
<proteinExistence type="predicted"/>